<dbReference type="CDD" id="cd16913">
    <property type="entry name" value="YkuD_like"/>
    <property type="match status" value="1"/>
</dbReference>
<dbReference type="InterPro" id="IPR050979">
    <property type="entry name" value="LD-transpeptidase"/>
</dbReference>
<keyword evidence="3" id="KW-0677">Repeat</keyword>
<evidence type="ECO:0000256" key="4">
    <source>
        <dbReference type="ARBA" id="ARBA00022960"/>
    </source>
</evidence>
<dbReference type="InterPro" id="IPR018337">
    <property type="entry name" value="Cell_wall/Cho-bd_repeat"/>
</dbReference>
<keyword evidence="4 7" id="KW-0133">Cell shape</keyword>
<dbReference type="PANTHER" id="PTHR30582">
    <property type="entry name" value="L,D-TRANSPEPTIDASE"/>
    <property type="match status" value="1"/>
</dbReference>
<organism evidence="9 10">
    <name type="scientific">Porcincola intestinalis</name>
    <dbReference type="NCBI Taxonomy" id="2606632"/>
    <lineage>
        <taxon>Bacteria</taxon>
        <taxon>Bacillati</taxon>
        <taxon>Bacillota</taxon>
        <taxon>Clostridia</taxon>
        <taxon>Lachnospirales</taxon>
        <taxon>Lachnospiraceae</taxon>
        <taxon>Porcincola</taxon>
    </lineage>
</organism>
<evidence type="ECO:0000259" key="8">
    <source>
        <dbReference type="PROSITE" id="PS52029"/>
    </source>
</evidence>
<keyword evidence="5 7" id="KW-0573">Peptidoglycan synthesis</keyword>
<dbReference type="Proteomes" id="UP000481852">
    <property type="component" value="Unassembled WGS sequence"/>
</dbReference>
<evidence type="ECO:0000313" key="9">
    <source>
        <dbReference type="EMBL" id="MSS14592.1"/>
    </source>
</evidence>
<keyword evidence="10" id="KW-1185">Reference proteome</keyword>
<comment type="caution">
    <text evidence="9">The sequence shown here is derived from an EMBL/GenBank/DDBJ whole genome shotgun (WGS) entry which is preliminary data.</text>
</comment>
<proteinExistence type="predicted"/>
<dbReference type="InterPro" id="IPR038063">
    <property type="entry name" value="Transpep_catalytic_dom"/>
</dbReference>
<dbReference type="AlphaFoldDB" id="A0A6L5X849"/>
<dbReference type="GO" id="GO:0018104">
    <property type="term" value="P:peptidoglycan-protein cross-linking"/>
    <property type="evidence" value="ECO:0007669"/>
    <property type="project" value="TreeGrafter"/>
</dbReference>
<dbReference type="GO" id="GO:0016740">
    <property type="term" value="F:transferase activity"/>
    <property type="evidence" value="ECO:0007669"/>
    <property type="project" value="UniProtKB-KW"/>
</dbReference>
<evidence type="ECO:0000256" key="6">
    <source>
        <dbReference type="ARBA" id="ARBA00023316"/>
    </source>
</evidence>
<dbReference type="Pfam" id="PF03734">
    <property type="entry name" value="YkuD"/>
    <property type="match status" value="1"/>
</dbReference>
<feature type="domain" description="L,D-TPase catalytic" evidence="8">
    <location>
        <begin position="272"/>
        <end position="393"/>
    </location>
</feature>
<gene>
    <name evidence="9" type="ORF">FYJ35_05985</name>
</gene>
<dbReference type="UniPathway" id="UPA00219"/>
<dbReference type="Gene3D" id="2.40.440.10">
    <property type="entry name" value="L,D-transpeptidase catalytic domain-like"/>
    <property type="match status" value="1"/>
</dbReference>
<accession>A0A6L5X849</accession>
<evidence type="ECO:0000313" key="10">
    <source>
        <dbReference type="Proteomes" id="UP000481852"/>
    </source>
</evidence>
<dbReference type="Gene3D" id="2.10.270.10">
    <property type="entry name" value="Cholin Binding"/>
    <property type="match status" value="3"/>
</dbReference>
<evidence type="ECO:0000256" key="2">
    <source>
        <dbReference type="ARBA" id="ARBA00022679"/>
    </source>
</evidence>
<dbReference type="GO" id="GO:0008360">
    <property type="term" value="P:regulation of cell shape"/>
    <property type="evidence" value="ECO:0007669"/>
    <property type="project" value="UniProtKB-UniRule"/>
</dbReference>
<feature type="active site" description="Proton donor/acceptor" evidence="7">
    <location>
        <position position="340"/>
    </location>
</feature>
<dbReference type="PROSITE" id="PS52029">
    <property type="entry name" value="LD_TPASE"/>
    <property type="match status" value="1"/>
</dbReference>
<protein>
    <submittedName>
        <fullName evidence="9">L,D-transpeptidase family protein</fullName>
    </submittedName>
</protein>
<dbReference type="SUPFAM" id="SSF69360">
    <property type="entry name" value="Cell wall binding repeat"/>
    <property type="match status" value="1"/>
</dbReference>
<dbReference type="EMBL" id="VULZ01000005">
    <property type="protein sequence ID" value="MSS14592.1"/>
    <property type="molecule type" value="Genomic_DNA"/>
</dbReference>
<evidence type="ECO:0000256" key="5">
    <source>
        <dbReference type="ARBA" id="ARBA00022984"/>
    </source>
</evidence>
<comment type="pathway">
    <text evidence="1 7">Cell wall biogenesis; peptidoglycan biosynthesis.</text>
</comment>
<feature type="active site" description="Nucleophile" evidence="7">
    <location>
        <position position="369"/>
    </location>
</feature>
<dbReference type="Pfam" id="PF19127">
    <property type="entry name" value="Choline_bind_3"/>
    <property type="match status" value="2"/>
</dbReference>
<name>A0A6L5X849_9FIRM</name>
<reference evidence="9 10" key="1">
    <citation type="submission" date="2019-08" db="EMBL/GenBank/DDBJ databases">
        <title>In-depth cultivation of the pig gut microbiome towards novel bacterial diversity and tailored functional studies.</title>
        <authorList>
            <person name="Wylensek D."/>
            <person name="Hitch T.C.A."/>
            <person name="Clavel T."/>
        </authorList>
    </citation>
    <scope>NUCLEOTIDE SEQUENCE [LARGE SCALE GENOMIC DNA]</scope>
    <source>
        <strain evidence="9 10">Oil+RF-744-WCA-WT-11</strain>
    </source>
</reference>
<evidence type="ECO:0000256" key="3">
    <source>
        <dbReference type="ARBA" id="ARBA00022737"/>
    </source>
</evidence>
<evidence type="ECO:0000256" key="7">
    <source>
        <dbReference type="PROSITE-ProRule" id="PRU01373"/>
    </source>
</evidence>
<evidence type="ECO:0000256" key="1">
    <source>
        <dbReference type="ARBA" id="ARBA00004752"/>
    </source>
</evidence>
<dbReference type="SUPFAM" id="SSF141523">
    <property type="entry name" value="L,D-transpeptidase catalytic domain-like"/>
    <property type="match status" value="1"/>
</dbReference>
<dbReference type="InterPro" id="IPR005490">
    <property type="entry name" value="LD_TPept_cat_dom"/>
</dbReference>
<dbReference type="GO" id="GO:0071972">
    <property type="term" value="F:peptidoglycan L,D-transpeptidase activity"/>
    <property type="evidence" value="ECO:0007669"/>
    <property type="project" value="TreeGrafter"/>
</dbReference>
<keyword evidence="6 7" id="KW-0961">Cell wall biogenesis/degradation</keyword>
<dbReference type="PANTHER" id="PTHR30582:SF2">
    <property type="entry name" value="L,D-TRANSPEPTIDASE YCIB-RELATED"/>
    <property type="match status" value="1"/>
</dbReference>
<dbReference type="GO" id="GO:0071555">
    <property type="term" value="P:cell wall organization"/>
    <property type="evidence" value="ECO:0007669"/>
    <property type="project" value="UniProtKB-UniRule"/>
</dbReference>
<sequence length="424" mass="48020">MERRWRLSAADRMNGRHSPQSARCLNIWMRTDQKLFENRERNVMSENHEVRWKRLFFGMIAVLLLAILASSSAQAGFVRQDGKRYYYRTSGRKVKGWLKKGKRTYYLDPDQDGAVTVGYLKLGKKGYYFRKNGTLVKGAFATDPLGNTYCATKSGVLYRGLRKIGKRYYYFNRSNHVMQTGWVKTSRGTYYMKGAGRLRGTAVTGWLRKDGLRYYFNNVGRMVTGLVRIGGRQYYFDPQTGAMATGTVTLQGKTYQFGTNGVKVKEPVTGSWSVKVNQSTCTVTVYRGSMPVKAFACSVGLYGATPDGTFRIMDHLRWHELMGPSWGQWCSHITWNILFHSIPYSAPYDKYSMAISGYNKLGQAASHGCVRLAAINAKYIYDNVPVGSKVVIFHGSVKNDPLGKPMTPYVGSWNHTYDPTDPTI</sequence>
<keyword evidence="2" id="KW-0808">Transferase</keyword>
<dbReference type="GO" id="GO:0005576">
    <property type="term" value="C:extracellular region"/>
    <property type="evidence" value="ECO:0007669"/>
    <property type="project" value="TreeGrafter"/>
</dbReference>